<evidence type="ECO:0000313" key="2">
    <source>
        <dbReference type="Proteomes" id="UP000241074"/>
    </source>
</evidence>
<accession>A0A2P1PYG2</accession>
<name>A0A2P1PYG2_9GAMM</name>
<proteinExistence type="predicted"/>
<dbReference type="Pfam" id="PF18163">
    <property type="entry name" value="LD_cluster2"/>
    <property type="match status" value="1"/>
</dbReference>
<keyword evidence="2" id="KW-1185">Reference proteome</keyword>
<dbReference type="EMBL" id="CP027860">
    <property type="protein sequence ID" value="AVP99863.1"/>
    <property type="molecule type" value="Genomic_DNA"/>
</dbReference>
<reference evidence="1 2" key="2">
    <citation type="submission" date="2018-03" db="EMBL/GenBank/DDBJ databases">
        <authorList>
            <person name="Keele B.F."/>
        </authorList>
    </citation>
    <scope>NUCLEOTIDE SEQUENCE [LARGE SCALE GENOMIC DNA]</scope>
    <source>
        <strain evidence="1 2">D13</strain>
    </source>
</reference>
<reference evidence="1 2" key="1">
    <citation type="submission" date="2018-03" db="EMBL/GenBank/DDBJ databases">
        <title>Ahniella affigens gen. nov., sp. nov., a gammaproteobacterium isolated from sandy soil near a stream.</title>
        <authorList>
            <person name="Ko Y."/>
            <person name="Kim J.-H."/>
        </authorList>
    </citation>
    <scope>NUCLEOTIDE SEQUENCE [LARGE SCALE GENOMIC DNA]</scope>
    <source>
        <strain evidence="1 2">D13</strain>
    </source>
</reference>
<sequence>MHDAHQMVPGVSEAARLVGLSVGADVGANPTSNSNASDLLLPLCNLLIAELAQYGLQVAYGGNWQPGGLTESLATLVRTAPVPAGARFNRLRNYLTPTIAKTLSASQRAAADSLVDLTVTESASTEAANPGPTELSLMRRQMANDSIARVAIGGRSQGYQGVVPGVLEEVFWMQVFGKPVLAFTGFGGTTAWLAQPETLAHQRQLWLDAMQANGLLSGTDQALVTSDSMRGITLATVTEPSAAQLALREFLRHTQQT</sequence>
<dbReference type="RefSeq" id="WP_106893782.1">
    <property type="nucleotide sequence ID" value="NZ_CP027860.1"/>
</dbReference>
<dbReference type="AlphaFoldDB" id="A0A2P1PYG2"/>
<dbReference type="OrthoDB" id="104289at2"/>
<evidence type="ECO:0000313" key="1">
    <source>
        <dbReference type="EMBL" id="AVP99863.1"/>
    </source>
</evidence>
<organism evidence="1 2">
    <name type="scientific">Ahniella affigens</name>
    <dbReference type="NCBI Taxonomy" id="2021234"/>
    <lineage>
        <taxon>Bacteria</taxon>
        <taxon>Pseudomonadati</taxon>
        <taxon>Pseudomonadota</taxon>
        <taxon>Gammaproteobacteria</taxon>
        <taxon>Lysobacterales</taxon>
        <taxon>Rhodanobacteraceae</taxon>
        <taxon>Ahniella</taxon>
    </lineage>
</organism>
<dbReference type="KEGG" id="xba:C7S18_22980"/>
<dbReference type="InterPro" id="IPR041160">
    <property type="entry name" value="LD_cluster2"/>
</dbReference>
<dbReference type="Proteomes" id="UP000241074">
    <property type="component" value="Chromosome"/>
</dbReference>
<gene>
    <name evidence="1" type="ORF">C7S18_22980</name>
</gene>
<protein>
    <submittedName>
        <fullName evidence="1">Uncharacterized protein</fullName>
    </submittedName>
</protein>